<keyword evidence="12 17" id="KW-0411">Iron-sulfur</keyword>
<evidence type="ECO:0000313" key="19">
    <source>
        <dbReference type="Proteomes" id="UP000294817"/>
    </source>
</evidence>
<keyword evidence="10 17" id="KW-0560">Oxidoreductase</keyword>
<evidence type="ECO:0000256" key="3">
    <source>
        <dbReference type="ARBA" id="ARBA00008207"/>
    </source>
</evidence>
<evidence type="ECO:0000256" key="11">
    <source>
        <dbReference type="ARBA" id="ARBA00023004"/>
    </source>
</evidence>
<gene>
    <name evidence="17" type="primary">queH</name>
    <name evidence="18" type="ORF">C8D74_10394</name>
</gene>
<keyword evidence="6 17" id="KW-0004">4Fe-4S</keyword>
<evidence type="ECO:0000256" key="17">
    <source>
        <dbReference type="HAMAP-Rule" id="MF_02089"/>
    </source>
</evidence>
<evidence type="ECO:0000256" key="14">
    <source>
        <dbReference type="ARBA" id="ARBA00023284"/>
    </source>
</evidence>
<dbReference type="GO" id="GO:0008616">
    <property type="term" value="P:tRNA queuosine(34) biosynthetic process"/>
    <property type="evidence" value="ECO:0007669"/>
    <property type="project" value="UniProtKB-UniRule"/>
</dbReference>
<feature type="binding site" evidence="17">
    <location>
        <position position="96"/>
    </location>
    <ligand>
        <name>[4Fe-4S] cluster</name>
        <dbReference type="ChEBI" id="CHEBI:49883"/>
    </ligand>
</feature>
<feature type="binding site" evidence="17">
    <location>
        <position position="9"/>
    </location>
    <ligand>
        <name>[4Fe-4S] cluster</name>
        <dbReference type="ChEBI" id="CHEBI:49883"/>
    </ligand>
</feature>
<keyword evidence="9 17" id="KW-0671">Queuosine biosynthesis</keyword>
<dbReference type="AlphaFoldDB" id="A0A4R8F1N9"/>
<comment type="catalytic activity">
    <reaction evidence="16 17">
        <text>epoxyqueuosine(34) in tRNA + AH2 = queuosine(34) in tRNA + A + H2O</text>
        <dbReference type="Rhea" id="RHEA:32159"/>
        <dbReference type="Rhea" id="RHEA-COMP:18571"/>
        <dbReference type="Rhea" id="RHEA-COMP:18582"/>
        <dbReference type="ChEBI" id="CHEBI:13193"/>
        <dbReference type="ChEBI" id="CHEBI:15377"/>
        <dbReference type="ChEBI" id="CHEBI:17499"/>
        <dbReference type="ChEBI" id="CHEBI:194431"/>
        <dbReference type="ChEBI" id="CHEBI:194443"/>
        <dbReference type="EC" id="1.17.99.6"/>
    </reaction>
</comment>
<keyword evidence="19" id="KW-1185">Reference proteome</keyword>
<dbReference type="Proteomes" id="UP000294817">
    <property type="component" value="Unassembled WGS sequence"/>
</dbReference>
<evidence type="ECO:0000256" key="2">
    <source>
        <dbReference type="ARBA" id="ARBA00004691"/>
    </source>
</evidence>
<reference evidence="18 19" key="1">
    <citation type="submission" date="2019-03" db="EMBL/GenBank/DDBJ databases">
        <title>Genomic Encyclopedia of Type Strains, Phase IV (KMG-IV): sequencing the most valuable type-strain genomes for metagenomic binning, comparative biology and taxonomic classification.</title>
        <authorList>
            <person name="Goeker M."/>
        </authorList>
    </citation>
    <scope>NUCLEOTIDE SEQUENCE [LARGE SCALE GENOMIC DNA]</scope>
    <source>
        <strain evidence="18 19">DSM 13575</strain>
    </source>
</reference>
<dbReference type="GO" id="GO:0052693">
    <property type="term" value="F:epoxyqueuosine reductase activity"/>
    <property type="evidence" value="ECO:0007669"/>
    <property type="project" value="UniProtKB-UniRule"/>
</dbReference>
<evidence type="ECO:0000256" key="10">
    <source>
        <dbReference type="ARBA" id="ARBA00023002"/>
    </source>
</evidence>
<keyword evidence="11 17" id="KW-0408">Iron</keyword>
<feature type="binding site" evidence="17">
    <location>
        <position position="8"/>
    </location>
    <ligand>
        <name>[4Fe-4S] cluster</name>
        <dbReference type="ChEBI" id="CHEBI:49883"/>
    </ligand>
</feature>
<keyword evidence="8 17" id="KW-0479">Metal-binding</keyword>
<comment type="pathway">
    <text evidence="2 17">tRNA modification; tRNA-queuosine biosynthesis.</text>
</comment>
<dbReference type="UniPathway" id="UPA00392"/>
<name>A0A4R8F1N9_9BACT</name>
<dbReference type="HAMAP" id="MF_02089">
    <property type="entry name" value="QueH"/>
    <property type="match status" value="1"/>
</dbReference>
<evidence type="ECO:0000256" key="16">
    <source>
        <dbReference type="ARBA" id="ARBA00047415"/>
    </source>
</evidence>
<feature type="disulfide bond" description="Redox-active" evidence="17">
    <location>
        <begin position="178"/>
        <end position="180"/>
    </location>
</feature>
<comment type="similarity">
    <text evidence="3 17">Belongs to the QueH family.</text>
</comment>
<keyword evidence="13 17" id="KW-1015">Disulfide bond</keyword>
<dbReference type="PANTHER" id="PTHR36701:SF1">
    <property type="entry name" value="EPOXYQUEUOSINE REDUCTASE QUEH"/>
    <property type="match status" value="1"/>
</dbReference>
<dbReference type="EMBL" id="SODZ01000003">
    <property type="protein sequence ID" value="TDX16417.1"/>
    <property type="molecule type" value="Genomic_DNA"/>
</dbReference>
<dbReference type="InterPro" id="IPR003828">
    <property type="entry name" value="QueH"/>
</dbReference>
<dbReference type="GO" id="GO:0046872">
    <property type="term" value="F:metal ion binding"/>
    <property type="evidence" value="ECO:0007669"/>
    <property type="project" value="UniProtKB-KW"/>
</dbReference>
<proteinExistence type="inferred from homology"/>
<evidence type="ECO:0000256" key="12">
    <source>
        <dbReference type="ARBA" id="ARBA00023014"/>
    </source>
</evidence>
<accession>A0A4R8F1N9</accession>
<keyword evidence="7 17" id="KW-0819">tRNA processing</keyword>
<evidence type="ECO:0000256" key="9">
    <source>
        <dbReference type="ARBA" id="ARBA00022785"/>
    </source>
</evidence>
<dbReference type="Pfam" id="PF02677">
    <property type="entry name" value="QueH"/>
    <property type="match status" value="1"/>
</dbReference>
<evidence type="ECO:0000256" key="15">
    <source>
        <dbReference type="ARBA" id="ARBA00031446"/>
    </source>
</evidence>
<dbReference type="GO" id="GO:0051539">
    <property type="term" value="F:4 iron, 4 sulfur cluster binding"/>
    <property type="evidence" value="ECO:0007669"/>
    <property type="project" value="UniProtKB-UniRule"/>
</dbReference>
<evidence type="ECO:0000256" key="7">
    <source>
        <dbReference type="ARBA" id="ARBA00022694"/>
    </source>
</evidence>
<sequence length="280" mass="33119">MKIFLHVCCAPDLTVSYRKLVEQGYDPVVFFYNPNIYPAQEYSKRLNEVKKLRDIWGFQLYEGDYEPEKFLERIKGENNSLKRPEGGSRKGSPNRCYECMKLRLEKTKAETKRLNFSLYSTTLLASPRKSHSDILEIANNLGKEENPSFKYVNFRSNNGVHMAAILCKTYNIYRQNYCGCSFSLNESKRYEEESKQKNYKNLVELISEELTQKYFKYYKKDLLRIPQDIPAKLLENVGLHFLKYLKPQIILMKKEIAQDFNIVTSSRYKIDNWKGKVILW</sequence>
<organism evidence="18 19">
    <name type="scientific">Petrotoga sibirica</name>
    <dbReference type="NCBI Taxonomy" id="156202"/>
    <lineage>
        <taxon>Bacteria</taxon>
        <taxon>Thermotogati</taxon>
        <taxon>Thermotogota</taxon>
        <taxon>Thermotogae</taxon>
        <taxon>Petrotogales</taxon>
        <taxon>Petrotogaceae</taxon>
        <taxon>Petrotoga</taxon>
    </lineage>
</organism>
<evidence type="ECO:0000256" key="4">
    <source>
        <dbReference type="ARBA" id="ARBA00012622"/>
    </source>
</evidence>
<dbReference type="EC" id="1.17.99.6" evidence="4 17"/>
<dbReference type="PANTHER" id="PTHR36701">
    <property type="entry name" value="EPOXYQUEUOSINE REDUCTASE QUEH"/>
    <property type="match status" value="1"/>
</dbReference>
<protein>
    <recommendedName>
        <fullName evidence="5 17">Epoxyqueuosine reductase QueH</fullName>
        <ecNumber evidence="4 17">1.17.99.6</ecNumber>
    </recommendedName>
    <alternativeName>
        <fullName evidence="15 17">Queuosine biosynthesis protein QueH</fullName>
    </alternativeName>
</protein>
<comment type="function">
    <text evidence="1 17">Catalyzes the conversion of epoxyqueuosine (oQ) to queuosine (Q), which is a hypermodified base found in the wobble positions of tRNA(Asp), tRNA(Asn), tRNA(His) and tRNA(Tyr).</text>
</comment>
<feature type="binding site" evidence="17">
    <location>
        <position position="99"/>
    </location>
    <ligand>
        <name>[4Fe-4S] cluster</name>
        <dbReference type="ChEBI" id="CHEBI:49883"/>
    </ligand>
</feature>
<dbReference type="RefSeq" id="WP_158248406.1">
    <property type="nucleotide sequence ID" value="NZ_SODZ01000003.1"/>
</dbReference>
<comment type="caution">
    <text evidence="18">The sequence shown here is derived from an EMBL/GenBank/DDBJ whole genome shotgun (WGS) entry which is preliminary data.</text>
</comment>
<evidence type="ECO:0000256" key="13">
    <source>
        <dbReference type="ARBA" id="ARBA00023157"/>
    </source>
</evidence>
<evidence type="ECO:0000256" key="6">
    <source>
        <dbReference type="ARBA" id="ARBA00022485"/>
    </source>
</evidence>
<evidence type="ECO:0000256" key="5">
    <source>
        <dbReference type="ARBA" id="ARBA00016895"/>
    </source>
</evidence>
<evidence type="ECO:0000256" key="8">
    <source>
        <dbReference type="ARBA" id="ARBA00022723"/>
    </source>
</evidence>
<evidence type="ECO:0000313" key="18">
    <source>
        <dbReference type="EMBL" id="TDX16417.1"/>
    </source>
</evidence>
<evidence type="ECO:0000256" key="1">
    <source>
        <dbReference type="ARBA" id="ARBA00002268"/>
    </source>
</evidence>
<keyword evidence="14 17" id="KW-0676">Redox-active center</keyword>